<organism evidence="2 3">
    <name type="scientific">Hyaloscypha hepaticicola</name>
    <dbReference type="NCBI Taxonomy" id="2082293"/>
    <lineage>
        <taxon>Eukaryota</taxon>
        <taxon>Fungi</taxon>
        <taxon>Dikarya</taxon>
        <taxon>Ascomycota</taxon>
        <taxon>Pezizomycotina</taxon>
        <taxon>Leotiomycetes</taxon>
        <taxon>Helotiales</taxon>
        <taxon>Hyaloscyphaceae</taxon>
        <taxon>Hyaloscypha</taxon>
    </lineage>
</organism>
<name>A0A2J6PWG1_9HELO</name>
<evidence type="ECO:0000313" key="3">
    <source>
        <dbReference type="Proteomes" id="UP000235672"/>
    </source>
</evidence>
<feature type="region of interest" description="Disordered" evidence="1">
    <location>
        <begin position="1"/>
        <end position="29"/>
    </location>
</feature>
<protein>
    <recommendedName>
        <fullName evidence="4">SnoaL-like domain-containing protein</fullName>
    </recommendedName>
</protein>
<evidence type="ECO:0000256" key="1">
    <source>
        <dbReference type="SAM" id="MobiDB-lite"/>
    </source>
</evidence>
<dbReference type="EMBL" id="KZ613494">
    <property type="protein sequence ID" value="PMD18380.1"/>
    <property type="molecule type" value="Genomic_DNA"/>
</dbReference>
<gene>
    <name evidence="2" type="ORF">NA56DRAFT_577042</name>
</gene>
<feature type="compositionally biased region" description="Basic and acidic residues" evidence="1">
    <location>
        <begin position="1"/>
        <end position="16"/>
    </location>
</feature>
<evidence type="ECO:0008006" key="4">
    <source>
        <dbReference type="Google" id="ProtNLM"/>
    </source>
</evidence>
<proteinExistence type="predicted"/>
<sequence length="181" mass="20343">MSHHSEHPESTSKDSISEESNPQFDDSRIKDHPDKLLLSRIRTYFKAFTTGDFNGIKQLEARGYSMTDIPLGVVRSPKNSWYDENKGFTNLLTDLQVQAISLNGSAAPGAFAILEHVVWFRLKADPPEAAKPNLPPGIKKGDKAGMINIAVLWWNEAGHITRELEYGRLTWEGFDITAFEK</sequence>
<dbReference type="AlphaFoldDB" id="A0A2J6PWG1"/>
<dbReference type="Proteomes" id="UP000235672">
    <property type="component" value="Unassembled WGS sequence"/>
</dbReference>
<keyword evidence="3" id="KW-1185">Reference proteome</keyword>
<dbReference type="OrthoDB" id="5305593at2759"/>
<evidence type="ECO:0000313" key="2">
    <source>
        <dbReference type="EMBL" id="PMD18380.1"/>
    </source>
</evidence>
<accession>A0A2J6PWG1</accession>
<reference evidence="2 3" key="1">
    <citation type="submission" date="2016-05" db="EMBL/GenBank/DDBJ databases">
        <title>A degradative enzymes factory behind the ericoid mycorrhizal symbiosis.</title>
        <authorList>
            <consortium name="DOE Joint Genome Institute"/>
            <person name="Martino E."/>
            <person name="Morin E."/>
            <person name="Grelet G."/>
            <person name="Kuo A."/>
            <person name="Kohler A."/>
            <person name="Daghino S."/>
            <person name="Barry K."/>
            <person name="Choi C."/>
            <person name="Cichocki N."/>
            <person name="Clum A."/>
            <person name="Copeland A."/>
            <person name="Hainaut M."/>
            <person name="Haridas S."/>
            <person name="Labutti K."/>
            <person name="Lindquist E."/>
            <person name="Lipzen A."/>
            <person name="Khouja H.-R."/>
            <person name="Murat C."/>
            <person name="Ohm R."/>
            <person name="Olson A."/>
            <person name="Spatafora J."/>
            <person name="Veneault-Fourrey C."/>
            <person name="Henrissat B."/>
            <person name="Grigoriev I."/>
            <person name="Martin F."/>
            <person name="Perotto S."/>
        </authorList>
    </citation>
    <scope>NUCLEOTIDE SEQUENCE [LARGE SCALE GENOMIC DNA]</scope>
    <source>
        <strain evidence="2 3">UAMH 7357</strain>
    </source>
</reference>